<feature type="compositionally biased region" description="Acidic residues" evidence="1">
    <location>
        <begin position="132"/>
        <end position="146"/>
    </location>
</feature>
<feature type="region of interest" description="Disordered" evidence="1">
    <location>
        <begin position="132"/>
        <end position="185"/>
    </location>
</feature>
<feature type="domain" description="Zinc-ribbon" evidence="2">
    <location>
        <begin position="94"/>
        <end position="115"/>
    </location>
</feature>
<dbReference type="Pfam" id="PF13240">
    <property type="entry name" value="Zn_Ribbon_1"/>
    <property type="match status" value="1"/>
</dbReference>
<reference evidence="3" key="1">
    <citation type="journal article" date="2021" name="PeerJ">
        <title>Extensive microbial diversity within the chicken gut microbiome revealed by metagenomics and culture.</title>
        <authorList>
            <person name="Gilroy R."/>
            <person name="Ravi A."/>
            <person name="Getino M."/>
            <person name="Pursley I."/>
            <person name="Horton D.L."/>
            <person name="Alikhan N.F."/>
            <person name="Baker D."/>
            <person name="Gharbi K."/>
            <person name="Hall N."/>
            <person name="Watson M."/>
            <person name="Adriaenssens E.M."/>
            <person name="Foster-Nyarko E."/>
            <person name="Jarju S."/>
            <person name="Secka A."/>
            <person name="Antonio M."/>
            <person name="Oren A."/>
            <person name="Chaudhuri R.R."/>
            <person name="La Ragione R."/>
            <person name="Hildebrand F."/>
            <person name="Pallen M.J."/>
        </authorList>
    </citation>
    <scope>NUCLEOTIDE SEQUENCE</scope>
    <source>
        <strain evidence="3">CHK192-9172</strain>
    </source>
</reference>
<dbReference type="AlphaFoldDB" id="A0A9D2D3L0"/>
<reference evidence="3" key="2">
    <citation type="submission" date="2021-04" db="EMBL/GenBank/DDBJ databases">
        <authorList>
            <person name="Gilroy R."/>
        </authorList>
    </citation>
    <scope>NUCLEOTIDE SEQUENCE</scope>
    <source>
        <strain evidence="3">CHK192-9172</strain>
    </source>
</reference>
<dbReference type="Proteomes" id="UP000824024">
    <property type="component" value="Unassembled WGS sequence"/>
</dbReference>
<evidence type="ECO:0000259" key="2">
    <source>
        <dbReference type="Pfam" id="PF13240"/>
    </source>
</evidence>
<protein>
    <submittedName>
        <fullName evidence="3">Zinc ribbon domain-containing protein</fullName>
    </submittedName>
</protein>
<feature type="compositionally biased region" description="Acidic residues" evidence="1">
    <location>
        <begin position="169"/>
        <end position="178"/>
    </location>
</feature>
<comment type="caution">
    <text evidence="3">The sequence shown here is derived from an EMBL/GenBank/DDBJ whole genome shotgun (WGS) entry which is preliminary data.</text>
</comment>
<dbReference type="InterPro" id="IPR026870">
    <property type="entry name" value="Zinc_ribbon_dom"/>
</dbReference>
<feature type="compositionally biased region" description="Basic and acidic residues" evidence="1">
    <location>
        <begin position="147"/>
        <end position="168"/>
    </location>
</feature>
<dbReference type="EMBL" id="DXCH01000226">
    <property type="protein sequence ID" value="HIZ07913.1"/>
    <property type="molecule type" value="Genomic_DNA"/>
</dbReference>
<evidence type="ECO:0000313" key="3">
    <source>
        <dbReference type="EMBL" id="HIZ07913.1"/>
    </source>
</evidence>
<gene>
    <name evidence="3" type="ORF">IAA08_08265</name>
</gene>
<accession>A0A9D2D3L0</accession>
<evidence type="ECO:0000256" key="1">
    <source>
        <dbReference type="SAM" id="MobiDB-lite"/>
    </source>
</evidence>
<proteinExistence type="predicted"/>
<evidence type="ECO:0000313" key="4">
    <source>
        <dbReference type="Proteomes" id="UP000824024"/>
    </source>
</evidence>
<sequence>MAFFDDLGKLISEKGHHVVNKTKELTEITKLSARISDLQRKNDNIYRIIGKMYVDNFGSNPEHMFKDAIHSIMENQKKIVTCREEIKILKGIRKCPSCGADVHAGSQFCSKCGARVEDDDVVADAEADIVNDETETTFDEVSEETVEEMKEKGEEKKAEGDENAKEGEEAQAEESAEEADGKTEA</sequence>
<name>A0A9D2D3L0_9FIRM</name>
<organism evidence="3 4">
    <name type="scientific">Candidatus Eubacterium avistercoris</name>
    <dbReference type="NCBI Taxonomy" id="2838567"/>
    <lineage>
        <taxon>Bacteria</taxon>
        <taxon>Bacillati</taxon>
        <taxon>Bacillota</taxon>
        <taxon>Clostridia</taxon>
        <taxon>Eubacteriales</taxon>
        <taxon>Eubacteriaceae</taxon>
        <taxon>Eubacterium</taxon>
    </lineage>
</organism>